<dbReference type="AlphaFoldDB" id="A0A3G9J697"/>
<evidence type="ECO:0000256" key="2">
    <source>
        <dbReference type="SAM" id="SignalP"/>
    </source>
</evidence>
<accession>A0A3G9J697</accession>
<reference evidence="3 4" key="1">
    <citation type="submission" date="2018-11" db="EMBL/GenBank/DDBJ databases">
        <title>Novel Erysipelotrichaceae bacterium isolated from small intestine of a swine.</title>
        <authorList>
            <person name="Kim J.S."/>
            <person name="Choe H."/>
            <person name="Lee Y.R."/>
            <person name="Kim K.M."/>
            <person name="Park D.S."/>
        </authorList>
    </citation>
    <scope>NUCLEOTIDE SEQUENCE [LARGE SCALE GENOMIC DNA]</scope>
    <source>
        <strain evidence="3 4">SG0102</strain>
    </source>
</reference>
<feature type="region of interest" description="Disordered" evidence="1">
    <location>
        <begin position="76"/>
        <end position="106"/>
    </location>
</feature>
<dbReference type="Proteomes" id="UP000268059">
    <property type="component" value="Chromosome"/>
</dbReference>
<dbReference type="EMBL" id="AP019309">
    <property type="protein sequence ID" value="BBH26707.1"/>
    <property type="molecule type" value="Genomic_DNA"/>
</dbReference>
<keyword evidence="2" id="KW-0732">Signal</keyword>
<sequence length="531" mass="58484">MKKKVLMGALIMFAMMLSTMHPIAALEPLTVNLTGATENQVTFTLEKGDQTTVNFVNQTDQTMNLVANNTMVKNGNLSRGPVADQDLSEGKDLSPHETLPVHFSYGNPTGTGSTTITMSYKAATIKQYQTSQSEDNPVVITASGTYEGGGGPSYDYFALQLTQPSYVKVTMEGEASIIDNYSAGHLESATDRKSIDTRAKAGKYILQIAKPQERLAEYKLHVSLTPISYGQLVIEPAHISINQKTNVKVKLVGADPIVHLSYVNHKEASGQEHTFKVDGSTLFVGKKTIPVTYGDELAGYEEKELSLMVVTGKPALSLDNFTAVTNSISYSGNFPAGGCYKVMLYKNKKWQKVKDLRVETGAGSLLFKKQFTIKGLKANTKYRVRLDPYTKVDGKTFNGKSSAVFTISTGLKSAPPIKSIKISKVKFKKGYRTNTWVKGYWFGNTYYPGYYIRIPDRTRFTVTVTLKKKLKGTKGLVINGKKVSGRSKTFKRTMLVEGNIKGKKYDIVVSSYKDHNYGGLSKGAKRKVTIK</sequence>
<evidence type="ECO:0000313" key="4">
    <source>
        <dbReference type="Proteomes" id="UP000268059"/>
    </source>
</evidence>
<gene>
    <name evidence="3" type="ORF">SG0102_16410</name>
</gene>
<evidence type="ECO:0008006" key="5">
    <source>
        <dbReference type="Google" id="ProtNLM"/>
    </source>
</evidence>
<dbReference type="RefSeq" id="WP_125119539.1">
    <property type="nucleotide sequence ID" value="NZ_AP019309.1"/>
</dbReference>
<feature type="signal peptide" evidence="2">
    <location>
        <begin position="1"/>
        <end position="24"/>
    </location>
</feature>
<protein>
    <recommendedName>
        <fullName evidence="5">Fibronectin type-III domain-containing protein</fullName>
    </recommendedName>
</protein>
<evidence type="ECO:0000313" key="3">
    <source>
        <dbReference type="EMBL" id="BBH26707.1"/>
    </source>
</evidence>
<dbReference type="InParanoid" id="A0A3G9J697"/>
<proteinExistence type="predicted"/>
<evidence type="ECO:0000256" key="1">
    <source>
        <dbReference type="SAM" id="MobiDB-lite"/>
    </source>
</evidence>
<organism evidence="3 4">
    <name type="scientific">Intestinibaculum porci</name>
    <dbReference type="NCBI Taxonomy" id="2487118"/>
    <lineage>
        <taxon>Bacteria</taxon>
        <taxon>Bacillati</taxon>
        <taxon>Bacillota</taxon>
        <taxon>Erysipelotrichia</taxon>
        <taxon>Erysipelotrichales</taxon>
        <taxon>Erysipelotrichaceae</taxon>
        <taxon>Intestinibaculum</taxon>
    </lineage>
</organism>
<feature type="chain" id="PRO_5039254856" description="Fibronectin type-III domain-containing protein" evidence="2">
    <location>
        <begin position="25"/>
        <end position="531"/>
    </location>
</feature>
<keyword evidence="4" id="KW-1185">Reference proteome</keyword>
<dbReference type="KEGG" id="ebm:SG0102_16410"/>
<name>A0A3G9J697_9FIRM</name>